<keyword evidence="6" id="KW-1185">Reference proteome</keyword>
<dbReference type="GO" id="GO:0005730">
    <property type="term" value="C:nucleolus"/>
    <property type="evidence" value="ECO:0007669"/>
    <property type="project" value="TreeGrafter"/>
</dbReference>
<evidence type="ECO:0000313" key="6">
    <source>
        <dbReference type="Proteomes" id="UP000077202"/>
    </source>
</evidence>
<keyword evidence="2" id="KW-0539">Nucleus</keyword>
<dbReference type="SMART" id="SM00443">
    <property type="entry name" value="G_patch"/>
    <property type="match status" value="1"/>
</dbReference>
<evidence type="ECO:0000256" key="3">
    <source>
        <dbReference type="SAM" id="MobiDB-lite"/>
    </source>
</evidence>
<dbReference type="PANTHER" id="PTHR23149:SF9">
    <property type="entry name" value="G PATCH DOMAIN-CONTAINING PROTEIN 4"/>
    <property type="match status" value="1"/>
</dbReference>
<evidence type="ECO:0000256" key="2">
    <source>
        <dbReference type="ARBA" id="ARBA00023242"/>
    </source>
</evidence>
<dbReference type="Proteomes" id="UP000077202">
    <property type="component" value="Unassembled WGS sequence"/>
</dbReference>
<dbReference type="Pfam" id="PF01585">
    <property type="entry name" value="G-patch"/>
    <property type="match status" value="1"/>
</dbReference>
<evidence type="ECO:0000313" key="5">
    <source>
        <dbReference type="EMBL" id="OAE27511.1"/>
    </source>
</evidence>
<comment type="caution">
    <text evidence="5">The sequence shown here is derived from an EMBL/GenBank/DDBJ whole genome shotgun (WGS) entry which is preliminary data.</text>
</comment>
<reference evidence="5" key="1">
    <citation type="submission" date="2016-03" db="EMBL/GenBank/DDBJ databases">
        <title>Mechanisms controlling the formation of the plant cell surface in tip-growing cells are functionally conserved among land plants.</title>
        <authorList>
            <person name="Honkanen S."/>
            <person name="Jones V.A."/>
            <person name="Morieri G."/>
            <person name="Champion C."/>
            <person name="Hetherington A.J."/>
            <person name="Kelly S."/>
            <person name="Saint-Marcoux D."/>
            <person name="Proust H."/>
            <person name="Prescott H."/>
            <person name="Dolan L."/>
        </authorList>
    </citation>
    <scope>NUCLEOTIDE SEQUENCE [LARGE SCALE GENOMIC DNA]</scope>
    <source>
        <tissue evidence="5">Whole gametophyte</tissue>
    </source>
</reference>
<dbReference type="InterPro" id="IPR058719">
    <property type="entry name" value="WHD_LYAR"/>
</dbReference>
<dbReference type="PANTHER" id="PTHR23149">
    <property type="entry name" value="G PATCH DOMAIN CONTAINING PROTEIN"/>
    <property type="match status" value="1"/>
</dbReference>
<dbReference type="GO" id="GO:0003676">
    <property type="term" value="F:nucleic acid binding"/>
    <property type="evidence" value="ECO:0007669"/>
    <property type="project" value="InterPro"/>
</dbReference>
<feature type="compositionally biased region" description="Basic and acidic residues" evidence="3">
    <location>
        <begin position="104"/>
        <end position="116"/>
    </location>
</feature>
<feature type="region of interest" description="Disordered" evidence="3">
    <location>
        <begin position="90"/>
        <end position="128"/>
    </location>
</feature>
<feature type="compositionally biased region" description="Acidic residues" evidence="3">
    <location>
        <begin position="318"/>
        <end position="339"/>
    </location>
</feature>
<accession>A0A176W4G8</accession>
<dbReference type="Pfam" id="PF25879">
    <property type="entry name" value="WHD_LYAR"/>
    <property type="match status" value="1"/>
</dbReference>
<feature type="compositionally biased region" description="Basic and acidic residues" evidence="3">
    <location>
        <begin position="199"/>
        <end position="213"/>
    </location>
</feature>
<dbReference type="InterPro" id="IPR000467">
    <property type="entry name" value="G_patch_dom"/>
</dbReference>
<evidence type="ECO:0000259" key="4">
    <source>
        <dbReference type="PROSITE" id="PS50174"/>
    </source>
</evidence>
<name>A0A176W4G8_MARPO</name>
<dbReference type="InterPro" id="IPR050656">
    <property type="entry name" value="PINX1"/>
</dbReference>
<dbReference type="EMBL" id="LVLJ01001867">
    <property type="protein sequence ID" value="OAE27511.1"/>
    <property type="molecule type" value="Genomic_DNA"/>
</dbReference>
<feature type="domain" description="G-patch" evidence="4">
    <location>
        <begin position="14"/>
        <end position="60"/>
    </location>
</feature>
<feature type="region of interest" description="Disordered" evidence="3">
    <location>
        <begin position="242"/>
        <end position="370"/>
    </location>
</feature>
<gene>
    <name evidence="5" type="ORF">AXG93_3857s1090</name>
</gene>
<comment type="subcellular location">
    <subcellularLocation>
        <location evidence="1">Nucleus</location>
    </subcellularLocation>
</comment>
<proteinExistence type="predicted"/>
<evidence type="ECO:0000256" key="1">
    <source>
        <dbReference type="ARBA" id="ARBA00004123"/>
    </source>
</evidence>
<organism evidence="5 6">
    <name type="scientific">Marchantia polymorpha subsp. ruderalis</name>
    <dbReference type="NCBI Taxonomy" id="1480154"/>
    <lineage>
        <taxon>Eukaryota</taxon>
        <taxon>Viridiplantae</taxon>
        <taxon>Streptophyta</taxon>
        <taxon>Embryophyta</taxon>
        <taxon>Marchantiophyta</taxon>
        <taxon>Marchantiopsida</taxon>
        <taxon>Marchantiidae</taxon>
        <taxon>Marchantiales</taxon>
        <taxon>Marchantiaceae</taxon>
        <taxon>Marchantia</taxon>
    </lineage>
</organism>
<feature type="compositionally biased region" description="Basic residues" evidence="3">
    <location>
        <begin position="117"/>
        <end position="128"/>
    </location>
</feature>
<protein>
    <recommendedName>
        <fullName evidence="4">G-patch domain-containing protein</fullName>
    </recommendedName>
</protein>
<dbReference type="PROSITE" id="PS50174">
    <property type="entry name" value="G_PATCH"/>
    <property type="match status" value="1"/>
</dbReference>
<feature type="region of interest" description="Disordered" evidence="3">
    <location>
        <begin position="197"/>
        <end position="224"/>
    </location>
</feature>
<dbReference type="AlphaFoldDB" id="A0A176W4G8"/>
<sequence length="488" mass="53432">MEAEASVMFQGVAKQSAAFRLMQQMGWEEGNGLGKDLQGMKSHIRVSKKSDTSGIGLDAKAKAQANWALNTHAYDSILKNLKVVAVTATEDGGDSSSSDEDNDDPKKDEVVEETKVRKVARPQGRYKKREQGKMVGAYSSTDLAAILGAVVGKTATDPMSKELTSLDVAKGSGVVSAAEKDTLVITEPKKVTKKRVKRKIEEKDVDSSNKENESEVSAEIPLPPLPADWWGNKYGFVRAGHLGAQRDPPKVRTGDENATATSRDPSMRTAFREQDQEDLYNLVQDKATTGKKGLGRGDQPKKVGGAHWKGQKKAFDSSSEDEDEDEVEEEEEEEEESEVDQGTSSVDEDGEGNLKKRKYGNVSACDRDNADAQENVAVIKATKKQKADTENKDVSDIVHLIAETPNEEKLEIIPSWRKLCKQVLTESPLQTLSFKRLQKRVVAAGLFSEEAQTSLEDKMAHLKQKLEKSSKFVVDGKMVSLATTKVGA</sequence>
<feature type="compositionally biased region" description="Acidic residues" evidence="3">
    <location>
        <begin position="91"/>
        <end position="103"/>
    </location>
</feature>